<evidence type="ECO:0000256" key="4">
    <source>
        <dbReference type="ARBA" id="ARBA00039977"/>
    </source>
</evidence>
<evidence type="ECO:0000256" key="1">
    <source>
        <dbReference type="ARBA" id="ARBA00006700"/>
    </source>
</evidence>
<evidence type="ECO:0000313" key="5">
    <source>
        <dbReference type="EMBL" id="GAP90448.1"/>
    </source>
</evidence>
<dbReference type="GO" id="GO:0005762">
    <property type="term" value="C:mitochondrial large ribosomal subunit"/>
    <property type="evidence" value="ECO:0007669"/>
    <property type="project" value="TreeGrafter"/>
</dbReference>
<evidence type="ECO:0000313" key="6">
    <source>
        <dbReference type="Proteomes" id="UP000054516"/>
    </source>
</evidence>
<dbReference type="SUPFAM" id="SSF54189">
    <property type="entry name" value="Ribosomal proteins S24e, L23 and L15e"/>
    <property type="match status" value="1"/>
</dbReference>
<name>A0A1W2TPW4_ROSNE</name>
<dbReference type="GO" id="GO:0003735">
    <property type="term" value="F:structural constituent of ribosome"/>
    <property type="evidence" value="ECO:0007669"/>
    <property type="project" value="InterPro"/>
</dbReference>
<evidence type="ECO:0000256" key="2">
    <source>
        <dbReference type="ARBA" id="ARBA00022980"/>
    </source>
</evidence>
<comment type="similarity">
    <text evidence="1">Belongs to the universal ribosomal protein uL23 family.</text>
</comment>
<keyword evidence="3" id="KW-0687">Ribonucleoprotein</keyword>
<dbReference type="InterPro" id="IPR012678">
    <property type="entry name" value="Ribosomal_uL23/eL15/eS24_sf"/>
</dbReference>
<dbReference type="Pfam" id="PF00276">
    <property type="entry name" value="Ribosomal_L23"/>
    <property type="match status" value="1"/>
</dbReference>
<dbReference type="EMBL" id="DF977490">
    <property type="protein sequence ID" value="GAP90448.1"/>
    <property type="molecule type" value="Genomic_DNA"/>
</dbReference>
<dbReference type="OrthoDB" id="275582at2759"/>
<reference evidence="5" key="1">
    <citation type="submission" date="2016-03" db="EMBL/GenBank/DDBJ databases">
        <title>Draft genome sequence of Rosellinia necatrix.</title>
        <authorList>
            <person name="Kanematsu S."/>
        </authorList>
    </citation>
    <scope>NUCLEOTIDE SEQUENCE [LARGE SCALE GENOMIC DNA]</scope>
    <source>
        <strain evidence="5">W97</strain>
    </source>
</reference>
<sequence>MAAAVAETAAATVTAAATQIATRVNRTFRLGTKQIYMPSHMITFMAPRKAQPPNFATFKVPLTFNKFDLRDYLLHLYKTPVLAVRSQLRQQRIRKSKTHGRIYRPPPIKTMTVQLKEPFVWPSVPEDLKPWNGLAISSMKEREKDMHVRRALVQKTGRVISRCDTKMTLAMRNTKSEATRLLREGGWANKRELDPRYAEESKAKKGGR</sequence>
<dbReference type="OMA" id="NFATFKV"/>
<dbReference type="Gene3D" id="3.30.70.330">
    <property type="match status" value="1"/>
</dbReference>
<organism evidence="5">
    <name type="scientific">Rosellinia necatrix</name>
    <name type="common">White root-rot fungus</name>
    <dbReference type="NCBI Taxonomy" id="77044"/>
    <lineage>
        <taxon>Eukaryota</taxon>
        <taxon>Fungi</taxon>
        <taxon>Dikarya</taxon>
        <taxon>Ascomycota</taxon>
        <taxon>Pezizomycotina</taxon>
        <taxon>Sordariomycetes</taxon>
        <taxon>Xylariomycetidae</taxon>
        <taxon>Xylariales</taxon>
        <taxon>Xylariaceae</taxon>
        <taxon>Rosellinia</taxon>
    </lineage>
</organism>
<evidence type="ECO:0000256" key="3">
    <source>
        <dbReference type="ARBA" id="ARBA00023274"/>
    </source>
</evidence>
<dbReference type="AlphaFoldDB" id="A0A1W2TPW4"/>
<gene>
    <name evidence="5" type="ORF">SAMD00023353_4500210</name>
</gene>
<dbReference type="STRING" id="77044.A0A1W2TPW4"/>
<dbReference type="GO" id="GO:0032543">
    <property type="term" value="P:mitochondrial translation"/>
    <property type="evidence" value="ECO:0007669"/>
    <property type="project" value="TreeGrafter"/>
</dbReference>
<keyword evidence="6" id="KW-1185">Reference proteome</keyword>
<proteinExistence type="inferred from homology"/>
<dbReference type="PANTHER" id="PTHR12059:SF5">
    <property type="entry name" value="LARGE RIBOSOMAL SUBUNIT PROTEIN UL23M"/>
    <property type="match status" value="1"/>
</dbReference>
<dbReference type="PANTHER" id="PTHR12059">
    <property type="entry name" value="RIBOSOMAL PROTEIN L23-RELATED"/>
    <property type="match status" value="1"/>
</dbReference>
<accession>A0A1W2TPW4</accession>
<keyword evidence="2 5" id="KW-0689">Ribosomal protein</keyword>
<dbReference type="InterPro" id="IPR012677">
    <property type="entry name" value="Nucleotide-bd_a/b_plait_sf"/>
</dbReference>
<protein>
    <recommendedName>
        <fullName evidence="4">Large ribosomal subunit protein uL23m</fullName>
    </recommendedName>
</protein>
<dbReference type="Proteomes" id="UP000054516">
    <property type="component" value="Unassembled WGS sequence"/>
</dbReference>
<dbReference type="InterPro" id="IPR013025">
    <property type="entry name" value="Ribosomal_uL23-like"/>
</dbReference>